<dbReference type="HOGENOM" id="CLU_053121_0_0_6"/>
<accession>A0A098G6B2</accession>
<feature type="transmembrane region" description="Helical" evidence="2">
    <location>
        <begin position="70"/>
        <end position="88"/>
    </location>
</feature>
<dbReference type="OrthoDB" id="5653033at2"/>
<protein>
    <recommendedName>
        <fullName evidence="5">Inclusion membrane protein A</fullName>
    </recommendedName>
</protein>
<evidence type="ECO:0000313" key="4">
    <source>
        <dbReference type="Proteomes" id="UP000032430"/>
    </source>
</evidence>
<keyword evidence="1" id="KW-0175">Coiled coil</keyword>
<reference evidence="4" key="1">
    <citation type="submission" date="2014-09" db="EMBL/GenBank/DDBJ databases">
        <authorList>
            <person name="Gomez-Valero L."/>
        </authorList>
    </citation>
    <scope>NUCLEOTIDE SEQUENCE [LARGE SCALE GENOMIC DNA]</scope>
    <source>
        <strain evidence="4">ATCC700992</strain>
    </source>
</reference>
<dbReference type="InterPro" id="IPR049966">
    <property type="entry name" value="T4SS_LegC2C7"/>
</dbReference>
<keyword evidence="2" id="KW-1133">Transmembrane helix</keyword>
<gene>
    <name evidence="3" type="ORF">LFA_2133</name>
</gene>
<dbReference type="Gene3D" id="1.10.287.950">
    <property type="entry name" value="Methyl-accepting chemotaxis protein"/>
    <property type="match status" value="1"/>
</dbReference>
<name>A0A098G6B2_9GAMM</name>
<keyword evidence="2" id="KW-0812">Transmembrane</keyword>
<dbReference type="AlphaFoldDB" id="A0A098G6B2"/>
<dbReference type="KEGG" id="lfa:LFA_2133"/>
<dbReference type="Proteomes" id="UP000032430">
    <property type="component" value="Chromosome I"/>
</dbReference>
<evidence type="ECO:0008006" key="5">
    <source>
        <dbReference type="Google" id="ProtNLM"/>
    </source>
</evidence>
<keyword evidence="4" id="KW-1185">Reference proteome</keyword>
<dbReference type="RefSeq" id="WP_052673930.1">
    <property type="nucleotide sequence ID" value="NZ_LN614827.1"/>
</dbReference>
<dbReference type="NCBIfam" id="NF043058">
    <property type="entry name" value="T4SS_LegC2C7"/>
    <property type="match status" value="1"/>
</dbReference>
<organism evidence="3 4">
    <name type="scientific">Legionella fallonii LLAP-10</name>
    <dbReference type="NCBI Taxonomy" id="1212491"/>
    <lineage>
        <taxon>Bacteria</taxon>
        <taxon>Pseudomonadati</taxon>
        <taxon>Pseudomonadota</taxon>
        <taxon>Gammaproteobacteria</taxon>
        <taxon>Legionellales</taxon>
        <taxon>Legionellaceae</taxon>
        <taxon>Legionella</taxon>
    </lineage>
</organism>
<evidence type="ECO:0000256" key="1">
    <source>
        <dbReference type="SAM" id="Coils"/>
    </source>
</evidence>
<feature type="coiled-coil region" evidence="1">
    <location>
        <begin position="312"/>
        <end position="350"/>
    </location>
</feature>
<feature type="coiled-coil region" evidence="1">
    <location>
        <begin position="146"/>
        <end position="258"/>
    </location>
</feature>
<sequence>MTSTAEIMELTDLNSGNKKSKKIKDNLDQVFLTQKGLDQIKENLNRMVDAMAHNPSYISRAAAFWGELPLWQKIVAGAVLIIPIFAIAMVLQSAIFLALSIFTLITYTASSLLLDNHHNLNLNRTEHLKAGLTSLADTLGVIIISLDKLREQLAVEIEQFQLENEKLAINVKDLGEEIQELIEQRKLLQETEQALRQTNKELEKVADSLKKSLKEHTELLEQSEALLHQVQKDYKLAQSDLTDKIKELNQTRQDMGEKIETLSGVADSLQGLLQTFTDQLKLDKTQQEAFRKKIKEILSDETKSLLIIAERLSTIELKLSAEKDEYNRLNEQYRQLIERNETQVGRLERTGPTNPQQEQVSQAVALKNVGFYAVNTQHHEVTTPHQDSRLAAHH</sequence>
<evidence type="ECO:0000256" key="2">
    <source>
        <dbReference type="SAM" id="Phobius"/>
    </source>
</evidence>
<keyword evidence="2" id="KW-0472">Membrane</keyword>
<proteinExistence type="predicted"/>
<dbReference type="EMBL" id="LN614827">
    <property type="protein sequence ID" value="CEG57516.1"/>
    <property type="molecule type" value="Genomic_DNA"/>
</dbReference>
<evidence type="ECO:0000313" key="3">
    <source>
        <dbReference type="EMBL" id="CEG57516.1"/>
    </source>
</evidence>